<sequence length="98" mass="10916">MENAPPCCWKLTSHSKVPSTLFLSNLVLLFLHAQSRSLLTKSHFSSSLQVLLFLSTCAYFQQRKPACVVPLPSSRNKSTPPRLLMVLFSSTPRAPSQI</sequence>
<name>A0A0L9T542_PHAAN</name>
<gene>
    <name evidence="1" type="ORF">LR48_Vigan62s000100</name>
</gene>
<accession>A0A0L9T542</accession>
<evidence type="ECO:0000313" key="1">
    <source>
        <dbReference type="EMBL" id="KOM25224.1"/>
    </source>
</evidence>
<evidence type="ECO:0000313" key="2">
    <source>
        <dbReference type="Proteomes" id="UP000053144"/>
    </source>
</evidence>
<proteinExistence type="predicted"/>
<dbReference type="EMBL" id="KQ258258">
    <property type="protein sequence ID" value="KOM25224.1"/>
    <property type="molecule type" value="Genomic_DNA"/>
</dbReference>
<protein>
    <submittedName>
        <fullName evidence="1">Uncharacterized protein</fullName>
    </submittedName>
</protein>
<dbReference type="Gramene" id="KOM25224">
    <property type="protein sequence ID" value="KOM25224"/>
    <property type="gene ID" value="LR48_Vigan62s000100"/>
</dbReference>
<dbReference type="AlphaFoldDB" id="A0A0L9T542"/>
<dbReference type="Proteomes" id="UP000053144">
    <property type="component" value="Unassembled WGS sequence"/>
</dbReference>
<reference evidence="2" key="1">
    <citation type="journal article" date="2015" name="Proc. Natl. Acad. Sci. U.S.A.">
        <title>Genome sequencing of adzuki bean (Vigna angularis) provides insight into high starch and low fat accumulation and domestication.</title>
        <authorList>
            <person name="Yang K."/>
            <person name="Tian Z."/>
            <person name="Chen C."/>
            <person name="Luo L."/>
            <person name="Zhao B."/>
            <person name="Wang Z."/>
            <person name="Yu L."/>
            <person name="Li Y."/>
            <person name="Sun Y."/>
            <person name="Li W."/>
            <person name="Chen Y."/>
            <person name="Li Y."/>
            <person name="Zhang Y."/>
            <person name="Ai D."/>
            <person name="Zhao J."/>
            <person name="Shang C."/>
            <person name="Ma Y."/>
            <person name="Wu B."/>
            <person name="Wang M."/>
            <person name="Gao L."/>
            <person name="Sun D."/>
            <person name="Zhang P."/>
            <person name="Guo F."/>
            <person name="Wang W."/>
            <person name="Li Y."/>
            <person name="Wang J."/>
            <person name="Varshney R.K."/>
            <person name="Wang J."/>
            <person name="Ling H.Q."/>
            <person name="Wan P."/>
        </authorList>
    </citation>
    <scope>NUCLEOTIDE SEQUENCE</scope>
    <source>
        <strain evidence="2">cv. Jingnong 6</strain>
    </source>
</reference>
<organism evidence="1 2">
    <name type="scientific">Phaseolus angularis</name>
    <name type="common">Azuki bean</name>
    <name type="synonym">Vigna angularis</name>
    <dbReference type="NCBI Taxonomy" id="3914"/>
    <lineage>
        <taxon>Eukaryota</taxon>
        <taxon>Viridiplantae</taxon>
        <taxon>Streptophyta</taxon>
        <taxon>Embryophyta</taxon>
        <taxon>Tracheophyta</taxon>
        <taxon>Spermatophyta</taxon>
        <taxon>Magnoliopsida</taxon>
        <taxon>eudicotyledons</taxon>
        <taxon>Gunneridae</taxon>
        <taxon>Pentapetalae</taxon>
        <taxon>rosids</taxon>
        <taxon>fabids</taxon>
        <taxon>Fabales</taxon>
        <taxon>Fabaceae</taxon>
        <taxon>Papilionoideae</taxon>
        <taxon>50 kb inversion clade</taxon>
        <taxon>NPAAA clade</taxon>
        <taxon>indigoferoid/millettioid clade</taxon>
        <taxon>Phaseoleae</taxon>
        <taxon>Vigna</taxon>
    </lineage>
</organism>